<dbReference type="EMBL" id="MK993560">
    <property type="protein sequence ID" value="QFZ98689.1"/>
    <property type="molecule type" value="Genomic_DNA"/>
</dbReference>
<name>A0A5Q0N390_AMAPH</name>
<dbReference type="FunFam" id="3.10.28.10:FF:000010">
    <property type="entry name" value="LAGLIDADG homing endonuclease I-LtrII"/>
    <property type="match status" value="1"/>
</dbReference>
<dbReference type="GeneID" id="42437948"/>
<dbReference type="InterPro" id="IPR027434">
    <property type="entry name" value="Homing_endonucl"/>
</dbReference>
<feature type="domain" description="Homing endonuclease LAGLIDADG" evidence="2">
    <location>
        <begin position="35"/>
        <end position="134"/>
    </location>
</feature>
<dbReference type="PANTHER" id="PTHR36181:SF4">
    <property type="entry name" value="LAGLIDADG ENDONUCLEASE"/>
    <property type="match status" value="1"/>
</dbReference>
<dbReference type="Gene3D" id="3.10.28.10">
    <property type="entry name" value="Homing endonucleases"/>
    <property type="match status" value="1"/>
</dbReference>
<evidence type="ECO:0000256" key="1">
    <source>
        <dbReference type="ARBA" id="ARBA00002670"/>
    </source>
</evidence>
<dbReference type="Pfam" id="PF00961">
    <property type="entry name" value="LAGLIDADG_1"/>
    <property type="match status" value="1"/>
</dbReference>
<geneLocation type="mitochondrion" evidence="3"/>
<dbReference type="PANTHER" id="PTHR36181">
    <property type="entry name" value="INTRON-ENCODED ENDONUCLEASE AI3-RELATED"/>
    <property type="match status" value="1"/>
</dbReference>
<organism evidence="3">
    <name type="scientific">Amanita phalloides</name>
    <name type="common">Death cap</name>
    <dbReference type="NCBI Taxonomy" id="67723"/>
    <lineage>
        <taxon>Eukaryota</taxon>
        <taxon>Fungi</taxon>
        <taxon>Dikarya</taxon>
        <taxon>Basidiomycota</taxon>
        <taxon>Agaricomycotina</taxon>
        <taxon>Agaricomycetes</taxon>
        <taxon>Agaricomycetidae</taxon>
        <taxon>Agaricales</taxon>
        <taxon>Pluteineae</taxon>
        <taxon>Amanitaceae</taxon>
        <taxon>Amanita</taxon>
    </lineage>
</organism>
<dbReference type="GO" id="GO:0004519">
    <property type="term" value="F:endonuclease activity"/>
    <property type="evidence" value="ECO:0007669"/>
    <property type="project" value="UniProtKB-KW"/>
</dbReference>
<keyword evidence="3" id="KW-0540">Nuclease</keyword>
<comment type="function">
    <text evidence="1">Mitochondrial DNA endonuclease involved in intron homing.</text>
</comment>
<gene>
    <name evidence="3" type="primary">orf166</name>
</gene>
<dbReference type="GO" id="GO:0005739">
    <property type="term" value="C:mitochondrion"/>
    <property type="evidence" value="ECO:0007669"/>
    <property type="project" value="UniProtKB-ARBA"/>
</dbReference>
<dbReference type="AlphaFoldDB" id="A0A5Q0N390"/>
<dbReference type="RefSeq" id="YP_009710741.1">
    <property type="nucleotide sequence ID" value="NC_045200.1"/>
</dbReference>
<keyword evidence="3" id="KW-0378">Hydrolase</keyword>
<proteinExistence type="predicted"/>
<accession>A0A5Q0N390</accession>
<dbReference type="InterPro" id="IPR004860">
    <property type="entry name" value="LAGLIDADG_dom"/>
</dbReference>
<keyword evidence="3" id="KW-0255">Endonuclease</keyword>
<evidence type="ECO:0000313" key="3">
    <source>
        <dbReference type="EMBL" id="QFZ98689.1"/>
    </source>
</evidence>
<protein>
    <submittedName>
        <fullName evidence="3">LAGLIDADG endonuclease type 1</fullName>
    </submittedName>
</protein>
<sequence length="166" mass="18997">MNLGLSNMLKSEFKNYIQVEKPLINTETIPDPKWLSGFVSGEGCFDVNISKSTNKLGYRAQLRFRISQHIRDIKLMESISKYLGSGNIYKYPNQEAVSFYIVNLNDLTNIIIPFFNVNPLGGAKLFDYLDWCKIAKLLNDGKHLTVEGLDRIRTIKSKMNTGRKDK</sequence>
<keyword evidence="3" id="KW-0496">Mitochondrion</keyword>
<dbReference type="InterPro" id="IPR051289">
    <property type="entry name" value="LAGLIDADG_Endonuclease"/>
</dbReference>
<dbReference type="SUPFAM" id="SSF55608">
    <property type="entry name" value="Homing endonucleases"/>
    <property type="match status" value="1"/>
</dbReference>
<evidence type="ECO:0000259" key="2">
    <source>
        <dbReference type="Pfam" id="PF00961"/>
    </source>
</evidence>
<reference evidence="3" key="1">
    <citation type="journal article" name="Front. Microbiol.">
        <title>Comparative Mitogenome Analysis Reveals Mitochondrial Genome Differentiation in Ectomycorrhizal and Asymbiotic Amanita Species.</title>
        <authorList>
            <person name="Li Q."/>
            <person name="He X."/>
            <person name="Ren Y."/>
            <person name="Xiong C."/>
            <person name="Jin X."/>
            <person name="Peng L."/>
            <person name="Huang W."/>
        </authorList>
    </citation>
    <scope>NUCLEOTIDE SEQUENCE</scope>
</reference>